<feature type="domain" description="TonB-dependent receptor plug" evidence="9">
    <location>
        <begin position="240"/>
        <end position="360"/>
    </location>
</feature>
<evidence type="ECO:0000256" key="5">
    <source>
        <dbReference type="ARBA" id="ARBA00023136"/>
    </source>
</evidence>
<evidence type="ECO:0000256" key="8">
    <source>
        <dbReference type="SAM" id="SignalP"/>
    </source>
</evidence>
<dbReference type="Pfam" id="PF07715">
    <property type="entry name" value="Plug"/>
    <property type="match status" value="1"/>
</dbReference>
<dbReference type="Pfam" id="PF13715">
    <property type="entry name" value="CarbopepD_reg_2"/>
    <property type="match status" value="1"/>
</dbReference>
<dbReference type="InterPro" id="IPR008969">
    <property type="entry name" value="CarboxyPept-like_regulatory"/>
</dbReference>
<dbReference type="NCBIfam" id="TIGR04056">
    <property type="entry name" value="OMP_RagA_SusC"/>
    <property type="match status" value="1"/>
</dbReference>
<keyword evidence="2 7" id="KW-0813">Transport</keyword>
<comment type="similarity">
    <text evidence="7">Belongs to the TonB-dependent receptor family.</text>
</comment>
<keyword evidence="3 7" id="KW-1134">Transmembrane beta strand</keyword>
<dbReference type="GO" id="GO:0009279">
    <property type="term" value="C:cell outer membrane"/>
    <property type="evidence" value="ECO:0007669"/>
    <property type="project" value="UniProtKB-SubCell"/>
</dbReference>
<dbReference type="InterPro" id="IPR023996">
    <property type="entry name" value="TonB-dep_OMP_SusC/RagA"/>
</dbReference>
<dbReference type="Gene3D" id="2.60.40.1120">
    <property type="entry name" value="Carboxypeptidase-like, regulatory domain"/>
    <property type="match status" value="1"/>
</dbReference>
<keyword evidence="4 7" id="KW-0812">Transmembrane</keyword>
<evidence type="ECO:0000256" key="3">
    <source>
        <dbReference type="ARBA" id="ARBA00022452"/>
    </source>
</evidence>
<evidence type="ECO:0000259" key="9">
    <source>
        <dbReference type="Pfam" id="PF07715"/>
    </source>
</evidence>
<dbReference type="OrthoDB" id="9768177at2"/>
<evidence type="ECO:0000313" key="11">
    <source>
        <dbReference type="Proteomes" id="UP000036520"/>
    </source>
</evidence>
<evidence type="ECO:0000313" key="10">
    <source>
        <dbReference type="EMBL" id="AKP50243.1"/>
    </source>
</evidence>
<keyword evidence="11" id="KW-1185">Reference proteome</keyword>
<comment type="subcellular location">
    <subcellularLocation>
        <location evidence="1 7">Cell outer membrane</location>
        <topology evidence="1 7">Multi-pass membrane protein</topology>
    </subcellularLocation>
</comment>
<dbReference type="NCBIfam" id="TIGR04057">
    <property type="entry name" value="SusC_RagA_signa"/>
    <property type="match status" value="1"/>
</dbReference>
<dbReference type="KEGG" id="camu:CA2015_0784"/>
<dbReference type="InterPro" id="IPR023997">
    <property type="entry name" value="TonB-dep_OMP_SusC/RagA_CS"/>
</dbReference>
<accession>A0A0H4PBQ8</accession>
<dbReference type="FunFam" id="2.60.40.1120:FF:000003">
    <property type="entry name" value="Outer membrane protein Omp121"/>
    <property type="match status" value="1"/>
</dbReference>
<dbReference type="SUPFAM" id="SSF56935">
    <property type="entry name" value="Porins"/>
    <property type="match status" value="1"/>
</dbReference>
<feature type="signal peptide" evidence="8">
    <location>
        <begin position="1"/>
        <end position="26"/>
    </location>
</feature>
<dbReference type="AlphaFoldDB" id="A0A0H4PBQ8"/>
<evidence type="ECO:0000256" key="6">
    <source>
        <dbReference type="ARBA" id="ARBA00023237"/>
    </source>
</evidence>
<name>A0A0H4PBQ8_9BACT</name>
<evidence type="ECO:0000256" key="1">
    <source>
        <dbReference type="ARBA" id="ARBA00004571"/>
    </source>
</evidence>
<organism evidence="10 11">
    <name type="scientific">Cyclobacterium amurskyense</name>
    <dbReference type="NCBI Taxonomy" id="320787"/>
    <lineage>
        <taxon>Bacteria</taxon>
        <taxon>Pseudomonadati</taxon>
        <taxon>Bacteroidota</taxon>
        <taxon>Cytophagia</taxon>
        <taxon>Cytophagales</taxon>
        <taxon>Cyclobacteriaceae</taxon>
        <taxon>Cyclobacterium</taxon>
    </lineage>
</organism>
<sequence length="1147" mass="125391">MKQLKWRLGLFSLWAMSLLSVMDVNANDLKNIEEMYLIEAIDKISRDFDVYFTFDKALVSGIKVNYDNNAENVEDAVGKVLKRTSLTFKLINEQFLIIYKNDEEGLKSLRSMSKHLDKLIREEEKAFSKQAVLTSRAIPSPSKLIANINGKVVSANGEPLVGVTILIKGKSRGTVTDLDGGFTLDGVDSNDVLVFSYIGYVTQEVTVGNNSMLSVTLQEDSKALDEVVVTALGIRKEVKALGYSVTKIDGENFSKARETNFANSLVGKVAGVNVTGVGSGPGNSSRVTIRGNTSISGDNQPLYVINGLPMDNTQFGSPSGANPDWGDNISSINPDDIAEITVLKGATAAALYGSRAKNGAIVITTKSGAGKKGLGVEVTSHNTFDVPYYLWEIQDQYGQGYGGVKPASQQDAANHGQNHWGAPFDGSQVIQLDGVERPYSYVKDQVLDDFYRTGSTSSNNISFSGGGDNGSFRLGFTNLRNSGIIPHSGMERNNISLGLTQKAAKNLTISANVDYITENVNNRYVNRGTQGSAGGTILFVNSNMPTSALAPGYNDDMSEKVLGTDLNATNPYFVINRMSNKTKKDRFITGVTTRWDILPWLFVQGRAGQDYYTFKGDNIIPDGTGFRVNGQIDQRVMNFWERNFEGLIGINKDLNEDFDLAVNLGGNLMSQHRYTTNISGLGFVIPQLNVVNNTSIRNTSTQNYDKKINSVFGTMELSFRNYLYFNLTGRNDWFSTLNPNSNNFFYPSAGVSFVLSDAIDLPRAISFSKFRVAYASVGGDTDPYGLNLTYGLLDYNYNGRPLGTINQETVPNNLLQPLNVDEFEAGLDLRVLDNRLGLDFAVYNKLTTNDIAVESISTTSGYSGVSVNVGSIRNRGVEFLLTGKPVVGNDFEWDITGNLAYNKSKVLKISDTSNELILATTTKAFIKHIEGMEYSQIVGRTILKDEQGRDIIDATGLPIVPANVVPFGTGVHRWTGGLVNNFRYKSFNLNILVDGKFGGSIYSQTNYDLEHRGMSYGSLLGRENGAVLPGVNENGEVNDVLVSADRVNNRAIIVRRRDALDDYLYDASFIKLRNVSLTYSLPASFYNKLGFVKGGSVSLVGRNLLILMSHSPGIDPENNLYPGNSQGVESSALPPTRSLGVNVNLKF</sequence>
<evidence type="ECO:0000256" key="7">
    <source>
        <dbReference type="PROSITE-ProRule" id="PRU01360"/>
    </source>
</evidence>
<evidence type="ECO:0000256" key="2">
    <source>
        <dbReference type="ARBA" id="ARBA00022448"/>
    </source>
</evidence>
<dbReference type="Proteomes" id="UP000036520">
    <property type="component" value="Chromosome"/>
</dbReference>
<dbReference type="InterPro" id="IPR037066">
    <property type="entry name" value="Plug_dom_sf"/>
</dbReference>
<evidence type="ECO:0000256" key="4">
    <source>
        <dbReference type="ARBA" id="ARBA00022692"/>
    </source>
</evidence>
<dbReference type="InterPro" id="IPR036942">
    <property type="entry name" value="Beta-barrel_TonB_sf"/>
</dbReference>
<dbReference type="PROSITE" id="PS52016">
    <property type="entry name" value="TONB_DEPENDENT_REC_3"/>
    <property type="match status" value="1"/>
</dbReference>
<protein>
    <submittedName>
        <fullName evidence="10">TonB-dependent receptor</fullName>
    </submittedName>
</protein>
<dbReference type="STRING" id="320787.CA2015_0784"/>
<keyword evidence="10" id="KW-0675">Receptor</keyword>
<dbReference type="InterPro" id="IPR039426">
    <property type="entry name" value="TonB-dep_rcpt-like"/>
</dbReference>
<reference evidence="10 11" key="1">
    <citation type="submission" date="2015-07" db="EMBL/GenBank/DDBJ databases">
        <authorList>
            <person name="Kim K.M."/>
        </authorList>
    </citation>
    <scope>NUCLEOTIDE SEQUENCE [LARGE SCALE GENOMIC DNA]</scope>
    <source>
        <strain evidence="10 11">KCTC 12363</strain>
    </source>
</reference>
<proteinExistence type="inferred from homology"/>
<keyword evidence="5 7" id="KW-0472">Membrane</keyword>
<dbReference type="RefSeq" id="WP_048640702.1">
    <property type="nucleotide sequence ID" value="NZ_CP012040.1"/>
</dbReference>
<dbReference type="PATRIC" id="fig|320787.5.peg.877"/>
<feature type="chain" id="PRO_5005208542" evidence="8">
    <location>
        <begin position="27"/>
        <end position="1147"/>
    </location>
</feature>
<gene>
    <name evidence="10" type="ORF">CA2015_0784</name>
</gene>
<keyword evidence="6 7" id="KW-0998">Cell outer membrane</keyword>
<dbReference type="Gene3D" id="2.170.130.10">
    <property type="entry name" value="TonB-dependent receptor, plug domain"/>
    <property type="match status" value="1"/>
</dbReference>
<dbReference type="InterPro" id="IPR012910">
    <property type="entry name" value="Plug_dom"/>
</dbReference>
<dbReference type="SUPFAM" id="SSF49464">
    <property type="entry name" value="Carboxypeptidase regulatory domain-like"/>
    <property type="match status" value="1"/>
</dbReference>
<dbReference type="Gene3D" id="2.40.170.20">
    <property type="entry name" value="TonB-dependent receptor, beta-barrel domain"/>
    <property type="match status" value="1"/>
</dbReference>
<dbReference type="EMBL" id="CP012040">
    <property type="protein sequence ID" value="AKP50243.1"/>
    <property type="molecule type" value="Genomic_DNA"/>
</dbReference>
<keyword evidence="8" id="KW-0732">Signal</keyword>